<dbReference type="InterPro" id="IPR008927">
    <property type="entry name" value="6-PGluconate_DH-like_C_sf"/>
</dbReference>
<feature type="active site" description="Proton acceptor" evidence="5">
    <location>
        <position position="217"/>
    </location>
</feature>
<keyword evidence="13" id="KW-1185">Reference proteome</keyword>
<feature type="binding site" evidence="7">
    <location>
        <begin position="21"/>
        <end position="26"/>
    </location>
    <ligand>
        <name>NAD(+)</name>
        <dbReference type="ChEBI" id="CHEBI:57540"/>
    </ligand>
</feature>
<dbReference type="InterPro" id="IPR006109">
    <property type="entry name" value="G3P_DH_NAD-dep_C"/>
</dbReference>
<dbReference type="InterPro" id="IPR006168">
    <property type="entry name" value="G3P_DH_NAD-dep"/>
</dbReference>
<proteinExistence type="inferred from homology"/>
<reference evidence="12 13" key="2">
    <citation type="journal article" date="2013" name="PLoS ONE">
        <title>Whole genome mapping and re-organization of the nuclear and mitochondrial genomes of Babesia microti isolates.</title>
        <authorList>
            <person name="Cornillot E."/>
            <person name="Dassouli A."/>
            <person name="Garg A."/>
            <person name="Pachikara N."/>
            <person name="Randazzo S."/>
            <person name="Depoix D."/>
            <person name="Carcy B."/>
            <person name="Delbecq S."/>
            <person name="Frutos R."/>
            <person name="Silva J.C."/>
            <person name="Sutton R."/>
            <person name="Krause P.J."/>
            <person name="Mamoun C.B."/>
        </authorList>
    </citation>
    <scope>NUCLEOTIDE SEQUENCE [LARGE SCALE GENOMIC DNA]</scope>
    <source>
        <strain evidence="12 13">RI</strain>
    </source>
</reference>
<feature type="domain" description="Glycerol-3-phosphate dehydrogenase NAD-dependent N-terminal" evidence="10">
    <location>
        <begin position="16"/>
        <end position="186"/>
    </location>
</feature>
<dbReference type="SUPFAM" id="SSF48179">
    <property type="entry name" value="6-phosphogluconate dehydrogenase C-terminal domain-like"/>
    <property type="match status" value="1"/>
</dbReference>
<reference evidence="12 13" key="1">
    <citation type="journal article" date="2012" name="Nucleic Acids Res.">
        <title>Sequencing of the smallest Apicomplexan genome from the human pathogen Babesia microti.</title>
        <authorList>
            <person name="Cornillot E."/>
            <person name="Hadj-Kaddour K."/>
            <person name="Dassouli A."/>
            <person name="Noel B."/>
            <person name="Ranwez V."/>
            <person name="Vacherie B."/>
            <person name="Augagneur Y."/>
            <person name="Bres V."/>
            <person name="Duclos A."/>
            <person name="Randazzo S."/>
            <person name="Carcy B."/>
            <person name="Debierre-Grockiego F."/>
            <person name="Delbecq S."/>
            <person name="Moubri-Menage K."/>
            <person name="Shams-Eldin H."/>
            <person name="Usmani-Brown S."/>
            <person name="Bringaud F."/>
            <person name="Wincker P."/>
            <person name="Vivares C.P."/>
            <person name="Schwarz R.T."/>
            <person name="Schetters T.P."/>
            <person name="Krause P.J."/>
            <person name="Gorenflot A."/>
            <person name="Berry V."/>
            <person name="Barbe V."/>
            <person name="Ben Mamoun C."/>
        </authorList>
    </citation>
    <scope>NUCLEOTIDE SEQUENCE [LARGE SCALE GENOMIC DNA]</scope>
    <source>
        <strain evidence="12 13">RI</strain>
    </source>
</reference>
<dbReference type="RefSeq" id="XP_012647975.1">
    <property type="nucleotide sequence ID" value="XM_012792521.1"/>
</dbReference>
<dbReference type="Proteomes" id="UP000002899">
    <property type="component" value="Chromosome II"/>
</dbReference>
<dbReference type="GO" id="GO:0005829">
    <property type="term" value="C:cytosol"/>
    <property type="evidence" value="ECO:0007669"/>
    <property type="project" value="TreeGrafter"/>
</dbReference>
<dbReference type="GO" id="GO:0042803">
    <property type="term" value="F:protein homodimerization activity"/>
    <property type="evidence" value="ECO:0007669"/>
    <property type="project" value="InterPro"/>
</dbReference>
<dbReference type="Gene3D" id="1.10.1040.10">
    <property type="entry name" value="N-(1-d-carboxylethyl)-l-norvaline Dehydrogenase, domain 2"/>
    <property type="match status" value="1"/>
</dbReference>
<evidence type="ECO:0000313" key="13">
    <source>
        <dbReference type="Proteomes" id="UP000002899"/>
    </source>
</evidence>
<evidence type="ECO:0000256" key="1">
    <source>
        <dbReference type="ARBA" id="ARBA00011009"/>
    </source>
</evidence>
<evidence type="ECO:0000259" key="10">
    <source>
        <dbReference type="Pfam" id="PF01210"/>
    </source>
</evidence>
<feature type="binding site" evidence="7">
    <location>
        <position position="310"/>
    </location>
    <ligand>
        <name>NAD(+)</name>
        <dbReference type="ChEBI" id="CHEBI:57540"/>
    </ligand>
</feature>
<dbReference type="Pfam" id="PF07479">
    <property type="entry name" value="NAD_Gly3P_dh_C"/>
    <property type="match status" value="1"/>
</dbReference>
<sequence length="364" mass="39867">MIKLANSLVKMSKQLKVTVIGSGNWGTAAAKIVSQNVKVKTMFDPTVKMYVLEELINGQKLTEIINTKHENVKYLPGITLPSNLIAIPDLKEAITDSDLLIFVLPHQFIKSVVSNVKATNAVKSGAIAISLIKGIDIKGHVPTLNTAIITEELNIDCSILSGANVAMNVAKEEFCEATIGFNVKENAKVWQQLFDTSYFKIRCVNDVAGVEICGAIKNVIAVAAGFCDGLELGSNTKAAIMRMGFLEMKKFTLQFFPKALDETFFESAGIADLITTCFGGRNVKCAAEFAKHGGNKPWNQIESELLNGQKLQGVSSAEQLYDIILKHNIQDEYPIFSTTYLISFGKMKPKDFIPKLSTDTLIDF</sequence>
<dbReference type="PIRSF" id="PIRSF000114">
    <property type="entry name" value="Glycerol-3-P_dh"/>
    <property type="match status" value="1"/>
</dbReference>
<dbReference type="PROSITE" id="PS00957">
    <property type="entry name" value="NAD_G3PDH"/>
    <property type="match status" value="1"/>
</dbReference>
<dbReference type="PANTHER" id="PTHR11728:SF8">
    <property type="entry name" value="GLYCEROL-3-PHOSPHATE DEHYDROGENASE [NAD(+)]-RELATED"/>
    <property type="match status" value="1"/>
</dbReference>
<dbReference type="VEuPathDB" id="PiroplasmaDB:BMR1_02g01010"/>
<feature type="binding site" evidence="7">
    <location>
        <position position="108"/>
    </location>
    <ligand>
        <name>NAD(+)</name>
        <dbReference type="ChEBI" id="CHEBI:57540"/>
    </ligand>
</feature>
<dbReference type="InterPro" id="IPR017751">
    <property type="entry name" value="G3P_DH_NAD-dep_euk"/>
</dbReference>
<evidence type="ECO:0000256" key="5">
    <source>
        <dbReference type="PIRSR" id="PIRSR000114-1"/>
    </source>
</evidence>
<feature type="binding site" evidence="7">
    <location>
        <position position="281"/>
    </location>
    <ligand>
        <name>NAD(+)</name>
        <dbReference type="ChEBI" id="CHEBI:57540"/>
    </ligand>
</feature>
<dbReference type="Pfam" id="PF01210">
    <property type="entry name" value="NAD_Gly3P_dh_N"/>
    <property type="match status" value="1"/>
</dbReference>
<feature type="domain" description="Glycerol-3-phosphate dehydrogenase NAD-dependent C-terminal" evidence="11">
    <location>
        <begin position="206"/>
        <end position="353"/>
    </location>
</feature>
<dbReference type="EMBL" id="FO082872">
    <property type="protein sequence ID" value="CCF73366.1"/>
    <property type="molecule type" value="Genomic_DNA"/>
</dbReference>
<accession>I7IG51</accession>
<feature type="binding site" evidence="6">
    <location>
        <position position="133"/>
    </location>
    <ligand>
        <name>substrate</name>
    </ligand>
</feature>
<dbReference type="PANTHER" id="PTHR11728">
    <property type="entry name" value="GLYCEROL-3-PHOSPHATE DEHYDROGENASE"/>
    <property type="match status" value="1"/>
</dbReference>
<dbReference type="NCBIfam" id="TIGR03376">
    <property type="entry name" value="glycerol3P_DH"/>
    <property type="match status" value="1"/>
</dbReference>
<evidence type="ECO:0000256" key="3">
    <source>
        <dbReference type="ARBA" id="ARBA00023027"/>
    </source>
</evidence>
<feature type="binding site" evidence="6">
    <location>
        <begin position="281"/>
        <end position="282"/>
    </location>
    <ligand>
        <name>substrate</name>
    </ligand>
</feature>
<dbReference type="GO" id="GO:0051287">
    <property type="term" value="F:NAD binding"/>
    <property type="evidence" value="ECO:0007669"/>
    <property type="project" value="UniProtKB-UniRule"/>
</dbReference>
<organism evidence="12 13">
    <name type="scientific">Babesia microti (strain RI)</name>
    <dbReference type="NCBI Taxonomy" id="1133968"/>
    <lineage>
        <taxon>Eukaryota</taxon>
        <taxon>Sar</taxon>
        <taxon>Alveolata</taxon>
        <taxon>Apicomplexa</taxon>
        <taxon>Aconoidasida</taxon>
        <taxon>Piroplasmida</taxon>
        <taxon>Babesiidae</taxon>
        <taxon>Babesia</taxon>
    </lineage>
</organism>
<dbReference type="EC" id="1.1.1.8" evidence="9"/>
<dbReference type="InterPro" id="IPR013328">
    <property type="entry name" value="6PGD_dom2"/>
</dbReference>
<dbReference type="InterPro" id="IPR011128">
    <property type="entry name" value="G3P_DH_NAD-dep_N"/>
</dbReference>
<evidence type="ECO:0000259" key="11">
    <source>
        <dbReference type="Pfam" id="PF07479"/>
    </source>
</evidence>
<dbReference type="Gene3D" id="3.40.50.720">
    <property type="entry name" value="NAD(P)-binding Rossmann-like Domain"/>
    <property type="match status" value="1"/>
</dbReference>
<gene>
    <name evidence="12" type="ORF">BMR1_02g01010</name>
</gene>
<dbReference type="SUPFAM" id="SSF51735">
    <property type="entry name" value="NAD(P)-binding Rossmann-fold domains"/>
    <property type="match status" value="1"/>
</dbReference>
<evidence type="ECO:0000256" key="6">
    <source>
        <dbReference type="PIRSR" id="PIRSR000114-2"/>
    </source>
</evidence>
<comment type="similarity">
    <text evidence="1 8">Belongs to the NAD-dependent glycerol-3-phosphate dehydrogenase family.</text>
</comment>
<evidence type="ECO:0000256" key="4">
    <source>
        <dbReference type="ARBA" id="ARBA00048683"/>
    </source>
</evidence>
<evidence type="ECO:0000256" key="2">
    <source>
        <dbReference type="ARBA" id="ARBA00023002"/>
    </source>
</evidence>
<dbReference type="OrthoDB" id="10263760at2759"/>
<keyword evidence="3 7" id="KW-0520">NAD</keyword>
<keyword evidence="2 8" id="KW-0560">Oxidoreductase</keyword>
<feature type="binding site" evidence="7">
    <location>
        <position position="166"/>
    </location>
    <ligand>
        <name>NAD(+)</name>
        <dbReference type="ChEBI" id="CHEBI:57540"/>
    </ligand>
</feature>
<dbReference type="FunFam" id="1.10.1040.10:FF:000004">
    <property type="entry name" value="Glycerol-3-phosphate dehydrogenase [NAD(+)]"/>
    <property type="match status" value="1"/>
</dbReference>
<dbReference type="PRINTS" id="PR00077">
    <property type="entry name" value="GPDHDRGNASE"/>
</dbReference>
<evidence type="ECO:0000256" key="8">
    <source>
        <dbReference type="RuleBase" id="RU000437"/>
    </source>
</evidence>
<reference evidence="12 13" key="3">
    <citation type="journal article" date="2016" name="Sci. Rep.">
        <title>Genome-wide diversity and gene expression profiling of Babesia microti isolates identify polymorphic genes that mediate host-pathogen interactions.</title>
        <authorList>
            <person name="Silva J.C."/>
            <person name="Cornillot E."/>
            <person name="McCracken C."/>
            <person name="Usmani-Brown S."/>
            <person name="Dwivedi A."/>
            <person name="Ifeonu O.O."/>
            <person name="Crabtree J."/>
            <person name="Gotia H.T."/>
            <person name="Virji A.Z."/>
            <person name="Reynes C."/>
            <person name="Colinge J."/>
            <person name="Kumar V."/>
            <person name="Lawres L."/>
            <person name="Pazzi J.E."/>
            <person name="Pablo J.V."/>
            <person name="Hung C."/>
            <person name="Brancato J."/>
            <person name="Kumari P."/>
            <person name="Orvis J."/>
            <person name="Tretina K."/>
            <person name="Chibucos M."/>
            <person name="Ott S."/>
            <person name="Sadzewicz L."/>
            <person name="Sengamalay N."/>
            <person name="Shetty A.C."/>
            <person name="Su Q."/>
            <person name="Tallon L."/>
            <person name="Fraser C.M."/>
            <person name="Frutos R."/>
            <person name="Molina D.M."/>
            <person name="Krause P.J."/>
            <person name="Ben Mamoun C."/>
        </authorList>
    </citation>
    <scope>NUCLEOTIDE SEQUENCE [LARGE SCALE GENOMIC DNA]</scope>
    <source>
        <strain evidence="12 13">RI</strain>
    </source>
</reference>
<dbReference type="InterPro" id="IPR036291">
    <property type="entry name" value="NAD(P)-bd_dom_sf"/>
</dbReference>
<evidence type="ECO:0000256" key="7">
    <source>
        <dbReference type="PIRSR" id="PIRSR000114-3"/>
    </source>
</evidence>
<dbReference type="FunFam" id="3.40.50.720:FF:000365">
    <property type="entry name" value="Glycerol-3-phosphate dehydrogenase [NAD(+)]"/>
    <property type="match status" value="1"/>
</dbReference>
<comment type="catalytic activity">
    <reaction evidence="4 9">
        <text>sn-glycerol 3-phosphate + NAD(+) = dihydroxyacetone phosphate + NADH + H(+)</text>
        <dbReference type="Rhea" id="RHEA:11092"/>
        <dbReference type="ChEBI" id="CHEBI:15378"/>
        <dbReference type="ChEBI" id="CHEBI:57540"/>
        <dbReference type="ChEBI" id="CHEBI:57597"/>
        <dbReference type="ChEBI" id="CHEBI:57642"/>
        <dbReference type="ChEBI" id="CHEBI:57945"/>
        <dbReference type="EC" id="1.1.1.8"/>
    </reaction>
</comment>
<dbReference type="GO" id="GO:0005975">
    <property type="term" value="P:carbohydrate metabolic process"/>
    <property type="evidence" value="ECO:0007669"/>
    <property type="project" value="InterPro"/>
</dbReference>
<dbReference type="GO" id="GO:0141152">
    <property type="term" value="F:glycerol-3-phosphate dehydrogenase (NAD+) activity"/>
    <property type="evidence" value="ECO:0007669"/>
    <property type="project" value="UniProtKB-UniRule"/>
</dbReference>
<name>I7IG51_BABMR</name>
<dbReference type="GeneID" id="24423990"/>
<feature type="binding site" evidence="7">
    <location>
        <position position="312"/>
    </location>
    <ligand>
        <name>NAD(+)</name>
        <dbReference type="ChEBI" id="CHEBI:57540"/>
    </ligand>
</feature>
<dbReference type="GO" id="GO:0046168">
    <property type="term" value="P:glycerol-3-phosphate catabolic process"/>
    <property type="evidence" value="ECO:0007669"/>
    <property type="project" value="UniProtKB-UniRule"/>
</dbReference>
<dbReference type="OMA" id="NRMFGNM"/>
<protein>
    <recommendedName>
        <fullName evidence="9">Glycerol-3-phosphate dehydrogenase [NAD(+)]</fullName>
        <ecNumber evidence="9">1.1.1.8</ecNumber>
    </recommendedName>
</protein>
<evidence type="ECO:0000313" key="12">
    <source>
        <dbReference type="EMBL" id="CCF73366.1"/>
    </source>
</evidence>
<dbReference type="KEGG" id="bmic:BMR1_02g01010"/>
<evidence type="ECO:0000256" key="9">
    <source>
        <dbReference type="RuleBase" id="RU361243"/>
    </source>
</evidence>
<dbReference type="AlphaFoldDB" id="I7IG51"/>